<evidence type="ECO:0000256" key="2">
    <source>
        <dbReference type="ARBA" id="ARBA00022692"/>
    </source>
</evidence>
<reference evidence="10 11" key="1">
    <citation type="submission" date="2018-02" db="EMBL/GenBank/DDBJ databases">
        <title>The genomes of Aspergillus section Nigri reveals drivers in fungal speciation.</title>
        <authorList>
            <consortium name="DOE Joint Genome Institute"/>
            <person name="Vesth T.C."/>
            <person name="Nybo J."/>
            <person name="Theobald S."/>
            <person name="Brandl J."/>
            <person name="Frisvad J.C."/>
            <person name="Nielsen K.F."/>
            <person name="Lyhne E.K."/>
            <person name="Kogle M.E."/>
            <person name="Kuo A."/>
            <person name="Riley R."/>
            <person name="Clum A."/>
            <person name="Nolan M."/>
            <person name="Lipzen A."/>
            <person name="Salamov A."/>
            <person name="Henrissat B."/>
            <person name="Wiebenga A."/>
            <person name="De vries R.P."/>
            <person name="Grigoriev I.V."/>
            <person name="Mortensen U.H."/>
            <person name="Andersen M.R."/>
            <person name="Baker S.E."/>
        </authorList>
    </citation>
    <scope>NUCLEOTIDE SEQUENCE [LARGE SCALE GENOMIC DNA]</scope>
    <source>
        <strain evidence="10 11">CBS 121057</strain>
    </source>
</reference>
<dbReference type="FunFam" id="3.40.50.300:FF:001471">
    <property type="entry name" value="P-loop containing nucleoside triphosphate hydrolase protein"/>
    <property type="match status" value="1"/>
</dbReference>
<proteinExistence type="predicted"/>
<organism evidence="10 11">
    <name type="scientific">Aspergillus sclerotiicarbonarius (strain CBS 121057 / IBT 28362)</name>
    <dbReference type="NCBI Taxonomy" id="1448318"/>
    <lineage>
        <taxon>Eukaryota</taxon>
        <taxon>Fungi</taxon>
        <taxon>Dikarya</taxon>
        <taxon>Ascomycota</taxon>
        <taxon>Pezizomycotina</taxon>
        <taxon>Eurotiomycetes</taxon>
        <taxon>Eurotiomycetidae</taxon>
        <taxon>Eurotiales</taxon>
        <taxon>Aspergillaceae</taxon>
        <taxon>Aspergillus</taxon>
        <taxon>Aspergillus subgen. Circumdati</taxon>
    </lineage>
</organism>
<dbReference type="InterPro" id="IPR011527">
    <property type="entry name" value="ABC1_TM_dom"/>
</dbReference>
<feature type="domain" description="ABC transporter" evidence="8">
    <location>
        <begin position="1073"/>
        <end position="1321"/>
    </location>
</feature>
<evidence type="ECO:0000313" key="11">
    <source>
        <dbReference type="Proteomes" id="UP000248423"/>
    </source>
</evidence>
<name>A0A319FC52_ASPSB</name>
<dbReference type="InterPro" id="IPR003439">
    <property type="entry name" value="ABC_transporter-like_ATP-bd"/>
</dbReference>
<dbReference type="InterPro" id="IPR003593">
    <property type="entry name" value="AAA+_ATPase"/>
</dbReference>
<dbReference type="SMART" id="SM00382">
    <property type="entry name" value="AAA"/>
    <property type="match status" value="2"/>
</dbReference>
<evidence type="ECO:0000256" key="4">
    <source>
        <dbReference type="ARBA" id="ARBA00022840"/>
    </source>
</evidence>
<feature type="transmembrane region" description="Helical" evidence="7">
    <location>
        <begin position="794"/>
        <end position="816"/>
    </location>
</feature>
<dbReference type="PANTHER" id="PTHR43394:SF15">
    <property type="entry name" value="ALPHA-FACTOR-TRANSPORTING ATPASE"/>
    <property type="match status" value="1"/>
</dbReference>
<dbReference type="OrthoDB" id="6500128at2759"/>
<dbReference type="PROSITE" id="PS50929">
    <property type="entry name" value="ABC_TM1F"/>
    <property type="match status" value="2"/>
</dbReference>
<keyword evidence="11" id="KW-1185">Reference proteome</keyword>
<dbReference type="Pfam" id="PF00664">
    <property type="entry name" value="ABC_membrane"/>
    <property type="match status" value="2"/>
</dbReference>
<dbReference type="PANTHER" id="PTHR43394">
    <property type="entry name" value="ATP-DEPENDENT PERMEASE MDL1, MITOCHONDRIAL"/>
    <property type="match status" value="1"/>
</dbReference>
<feature type="transmembrane region" description="Helical" evidence="7">
    <location>
        <begin position="79"/>
        <end position="100"/>
    </location>
</feature>
<dbReference type="Gene3D" id="3.40.50.300">
    <property type="entry name" value="P-loop containing nucleotide triphosphate hydrolases"/>
    <property type="match status" value="2"/>
</dbReference>
<evidence type="ECO:0000256" key="1">
    <source>
        <dbReference type="ARBA" id="ARBA00004141"/>
    </source>
</evidence>
<dbReference type="CDD" id="cd18578">
    <property type="entry name" value="ABC_6TM_Pgp_ABCB1_D2_like"/>
    <property type="match status" value="1"/>
</dbReference>
<accession>A0A319FC52</accession>
<dbReference type="Gene3D" id="1.20.1560.10">
    <property type="entry name" value="ABC transporter type 1, transmembrane domain"/>
    <property type="match status" value="2"/>
</dbReference>
<dbReference type="InterPro" id="IPR017871">
    <property type="entry name" value="ABC_transporter-like_CS"/>
</dbReference>
<feature type="transmembrane region" description="Helical" evidence="7">
    <location>
        <begin position="754"/>
        <end position="774"/>
    </location>
</feature>
<protein>
    <submittedName>
        <fullName evidence="10">ABC a-pheromone efflux pump AtrD</fullName>
    </submittedName>
</protein>
<evidence type="ECO:0000256" key="7">
    <source>
        <dbReference type="SAM" id="Phobius"/>
    </source>
</evidence>
<dbReference type="GO" id="GO:0090374">
    <property type="term" value="P:oligopeptide export from mitochondrion"/>
    <property type="evidence" value="ECO:0007669"/>
    <property type="project" value="TreeGrafter"/>
</dbReference>
<dbReference type="PROSITE" id="PS00211">
    <property type="entry name" value="ABC_TRANSPORTER_1"/>
    <property type="match status" value="1"/>
</dbReference>
<dbReference type="EMBL" id="KZ826377">
    <property type="protein sequence ID" value="PYI03753.1"/>
    <property type="molecule type" value="Genomic_DNA"/>
</dbReference>
<feature type="transmembrane region" description="Helical" evidence="7">
    <location>
        <begin position="159"/>
        <end position="188"/>
    </location>
</feature>
<evidence type="ECO:0000259" key="8">
    <source>
        <dbReference type="PROSITE" id="PS50893"/>
    </source>
</evidence>
<feature type="domain" description="ABC transmembrane type-1" evidence="9">
    <location>
        <begin position="30"/>
        <end position="320"/>
    </location>
</feature>
<dbReference type="STRING" id="1448318.A0A319FC52"/>
<feature type="domain" description="ABC transmembrane type-1" evidence="9">
    <location>
        <begin position="757"/>
        <end position="1039"/>
    </location>
</feature>
<feature type="transmembrane region" description="Helical" evidence="7">
    <location>
        <begin position="867"/>
        <end position="888"/>
    </location>
</feature>
<feature type="domain" description="ABC transporter" evidence="8">
    <location>
        <begin position="357"/>
        <end position="596"/>
    </location>
</feature>
<dbReference type="Proteomes" id="UP000248423">
    <property type="component" value="Unassembled WGS sequence"/>
</dbReference>
<dbReference type="SUPFAM" id="SSF90123">
    <property type="entry name" value="ABC transporter transmembrane region"/>
    <property type="match status" value="2"/>
</dbReference>
<dbReference type="VEuPathDB" id="FungiDB:BO78DRAFT_451464"/>
<keyword evidence="3" id="KW-0547">Nucleotide-binding</keyword>
<dbReference type="Pfam" id="PF00005">
    <property type="entry name" value="ABC_tran"/>
    <property type="match status" value="2"/>
</dbReference>
<dbReference type="GO" id="GO:0016887">
    <property type="term" value="F:ATP hydrolysis activity"/>
    <property type="evidence" value="ECO:0007669"/>
    <property type="project" value="InterPro"/>
</dbReference>
<comment type="subcellular location">
    <subcellularLocation>
        <location evidence="1">Membrane</location>
        <topology evidence="1">Multi-pass membrane protein</topology>
    </subcellularLocation>
</comment>
<dbReference type="CDD" id="cd18577">
    <property type="entry name" value="ABC_6TM_Pgp_ABCB1_D1_like"/>
    <property type="match status" value="1"/>
</dbReference>
<dbReference type="InterPro" id="IPR036640">
    <property type="entry name" value="ABC1_TM_sf"/>
</dbReference>
<dbReference type="InterPro" id="IPR027417">
    <property type="entry name" value="P-loop_NTPase"/>
</dbReference>
<evidence type="ECO:0000256" key="3">
    <source>
        <dbReference type="ARBA" id="ARBA00022741"/>
    </source>
</evidence>
<evidence type="ECO:0000256" key="5">
    <source>
        <dbReference type="ARBA" id="ARBA00022989"/>
    </source>
</evidence>
<dbReference type="GO" id="GO:0005524">
    <property type="term" value="F:ATP binding"/>
    <property type="evidence" value="ECO:0007669"/>
    <property type="project" value="UniProtKB-KW"/>
</dbReference>
<keyword evidence="6 7" id="KW-0472">Membrane</keyword>
<dbReference type="PROSITE" id="PS50893">
    <property type="entry name" value="ABC_TRANSPORTER_2"/>
    <property type="match status" value="2"/>
</dbReference>
<feature type="transmembrane region" description="Helical" evidence="7">
    <location>
        <begin position="962"/>
        <end position="981"/>
    </location>
</feature>
<sequence length="1332" mass="147028">MMAAFTYRKPGWMSLFGFTTAKHLPSLIPGIIFAVVSSLATPVFSVVLGEIFNSFALFGGGRIAKDDLTQRISKYSIELVALGAASWACNSAYFILFVIFGELQAANARTKLFEGLLQKNQEWFETQPDGTRVFLSSLQGQIDDLQKGTSQALGLSLQYIFRAIFSLALALCTSWNLTLVTLAGIPFLSAAMSFLSTKTNSSMDAQKTELAHASRIVDNAAISIDAVKSFNGQATEIRNFVASIDNAASRYLRRALFASLQISILRLMTFGMFVQGFWYGSSLATSGNLSAGEVLRTFWACLAAAQSMEFLMPQVVFLTKGKAAALALVHTLGDRSNDAARGERRGSVYPDFCDGDLEVSDVSFAYPSQPNRLVLDSTSFFFPAGETTFVIGRSGSGKSTLGQLLTRFYLPASGEIMIDGVPIQSLSIDWIRNNITVVEQRSVLFNESIFMNIAFGSRDYDRLHKADVQECIGLAMLHGTIDDLPKGIDTCVGHGGDFLSGGQRQRVAIARARLRNTPILIMDEPTSALDATNRVEIMKAIREWRRGKTTIIITHDMSQIMDHDFAYIMDQGKVVQAGYRCELEDSNTFLIPAKKFHHDESNITDVRDTSDLCSNASEFSAESTCGPGLEYYSRHEELAQHSSAIYKYNTSLHSNPKSIESEWDRPSREFRDSIGMQMFELKAIQVRGADVQHHRLSRNIIPVNDAVNEIKAARSTQPTRWSFKRTTRLAPQEHMSLGQIMLTIIPNLTRRQRLLLVLGCLSTFCHAMATPLFSYCLSQLLETFYDSKTRASTWSLIVLGVAIGDGIVSFLMHYLLELCGQAWVDRLRKRSFHLILDQPRKWFEEVGNEPFQLATCLNQSAEEMRNLVARFGGYVLVATAVAVVAIIWSMAVCWKLTLVAVACSPVIYAITRGLERTNGIWERRCTGVRTSASEVFVETFSQIRTVRTLTLEPYFHKKHMKAASICMILGLKKAVYTGFLFGLVEPMIIFVSTLIFYYGAVLVSSLEFTVQDLMTVFSVLLFSIAYASTVLSWIPQIGTSQEMANQLLRLANLPEGASHEHRGNLKIVTVAPVQVKGLNFRYPSRPDALVLRDVSLNIARSKCTAIVGRSGSGKSTIASLLLALYEAPPSKDGWPTVSLKGIDIQRVHIPTLRSLVSIVSQRPSIFPGTIAENISYGLEEESPLRTIFHIRAAAEAAGIDDFISSLPKGYFTMIGDGGTGLSGGQAQRLVIARALVRQPQILILDEATSSLDPSSATIIRRTVQRLVATRLGLTVLIITHARDMMEIADNIIVIEKGCVVEEGAYKELARQPGGKLRALIEEPDSDEDETGA</sequence>
<feature type="transmembrane region" description="Helical" evidence="7">
    <location>
        <begin position="31"/>
        <end position="58"/>
    </location>
</feature>
<dbReference type="FunFam" id="3.40.50.300:FF:003218">
    <property type="entry name" value="ABC a-pheromone efflux pump AtrD"/>
    <property type="match status" value="1"/>
</dbReference>
<dbReference type="InterPro" id="IPR039421">
    <property type="entry name" value="Type_1_exporter"/>
</dbReference>
<dbReference type="GO" id="GO:0005743">
    <property type="term" value="C:mitochondrial inner membrane"/>
    <property type="evidence" value="ECO:0007669"/>
    <property type="project" value="TreeGrafter"/>
</dbReference>
<dbReference type="GO" id="GO:0015421">
    <property type="term" value="F:ABC-type oligopeptide transporter activity"/>
    <property type="evidence" value="ECO:0007669"/>
    <property type="project" value="TreeGrafter"/>
</dbReference>
<keyword evidence="4" id="KW-0067">ATP-binding</keyword>
<evidence type="ECO:0000313" key="10">
    <source>
        <dbReference type="EMBL" id="PYI03753.1"/>
    </source>
</evidence>
<keyword evidence="5 7" id="KW-1133">Transmembrane helix</keyword>
<feature type="transmembrane region" description="Helical" evidence="7">
    <location>
        <begin position="1013"/>
        <end position="1034"/>
    </location>
</feature>
<evidence type="ECO:0000256" key="6">
    <source>
        <dbReference type="ARBA" id="ARBA00023136"/>
    </source>
</evidence>
<dbReference type="SUPFAM" id="SSF52540">
    <property type="entry name" value="P-loop containing nucleoside triphosphate hydrolases"/>
    <property type="match status" value="2"/>
</dbReference>
<keyword evidence="2 7" id="KW-0812">Transmembrane</keyword>
<feature type="transmembrane region" description="Helical" evidence="7">
    <location>
        <begin position="987"/>
        <end position="1006"/>
    </location>
</feature>
<gene>
    <name evidence="10" type="ORF">BO78DRAFT_451464</name>
</gene>
<evidence type="ECO:0000259" key="9">
    <source>
        <dbReference type="PROSITE" id="PS50929"/>
    </source>
</evidence>